<dbReference type="NCBIfam" id="TIGR00229">
    <property type="entry name" value="sensory_box"/>
    <property type="match status" value="2"/>
</dbReference>
<dbReference type="OrthoDB" id="9764154at2"/>
<dbReference type="GO" id="GO:0004673">
    <property type="term" value="F:protein histidine kinase activity"/>
    <property type="evidence" value="ECO:0007669"/>
    <property type="project" value="UniProtKB-EC"/>
</dbReference>
<dbReference type="InterPro" id="IPR035965">
    <property type="entry name" value="PAS-like_dom_sf"/>
</dbReference>
<organism evidence="11 12">
    <name type="scientific">Ilumatobacter fluminis</name>
    <dbReference type="NCBI Taxonomy" id="467091"/>
    <lineage>
        <taxon>Bacteria</taxon>
        <taxon>Bacillati</taxon>
        <taxon>Actinomycetota</taxon>
        <taxon>Acidimicrobiia</taxon>
        <taxon>Acidimicrobiales</taxon>
        <taxon>Ilumatobacteraceae</taxon>
        <taxon>Ilumatobacter</taxon>
    </lineage>
</organism>
<evidence type="ECO:0000256" key="4">
    <source>
        <dbReference type="ARBA" id="ARBA00022741"/>
    </source>
</evidence>
<dbReference type="SUPFAM" id="SSF52172">
    <property type="entry name" value="CheY-like"/>
    <property type="match status" value="1"/>
</dbReference>
<comment type="catalytic activity">
    <reaction evidence="1">
        <text>ATP + protein L-histidine = ADP + protein N-phospho-L-histidine.</text>
        <dbReference type="EC" id="2.7.13.3"/>
    </reaction>
</comment>
<feature type="domain" description="PAC" evidence="10">
    <location>
        <begin position="90"/>
        <end position="142"/>
    </location>
</feature>
<dbReference type="InterPro" id="IPR003594">
    <property type="entry name" value="HATPase_dom"/>
</dbReference>
<name>A0A4R7I2U9_9ACTN</name>
<feature type="domain" description="Histidine kinase" evidence="8">
    <location>
        <begin position="282"/>
        <end position="493"/>
    </location>
</feature>
<evidence type="ECO:0000256" key="7">
    <source>
        <dbReference type="ARBA" id="ARBA00023012"/>
    </source>
</evidence>
<dbReference type="InterPro" id="IPR000014">
    <property type="entry name" value="PAS"/>
</dbReference>
<dbReference type="PROSITE" id="PS50113">
    <property type="entry name" value="PAC"/>
    <property type="match status" value="1"/>
</dbReference>
<keyword evidence="12" id="KW-1185">Reference proteome</keyword>
<dbReference type="SUPFAM" id="SSF55874">
    <property type="entry name" value="ATPase domain of HSP90 chaperone/DNA topoisomerase II/histidine kinase"/>
    <property type="match status" value="1"/>
</dbReference>
<accession>A0A4R7I2U9</accession>
<evidence type="ECO:0000256" key="2">
    <source>
        <dbReference type="ARBA" id="ARBA00012438"/>
    </source>
</evidence>
<protein>
    <recommendedName>
        <fullName evidence="2">histidine kinase</fullName>
        <ecNumber evidence="2">2.7.13.3</ecNumber>
    </recommendedName>
</protein>
<dbReference type="Gene3D" id="1.10.287.130">
    <property type="match status" value="1"/>
</dbReference>
<evidence type="ECO:0000256" key="1">
    <source>
        <dbReference type="ARBA" id="ARBA00000085"/>
    </source>
</evidence>
<dbReference type="InterPro" id="IPR013656">
    <property type="entry name" value="PAS_4"/>
</dbReference>
<evidence type="ECO:0000313" key="12">
    <source>
        <dbReference type="Proteomes" id="UP000294558"/>
    </source>
</evidence>
<evidence type="ECO:0000256" key="3">
    <source>
        <dbReference type="ARBA" id="ARBA00022679"/>
    </source>
</evidence>
<dbReference type="InterPro" id="IPR036890">
    <property type="entry name" value="HATPase_C_sf"/>
</dbReference>
<dbReference type="CDD" id="cd00130">
    <property type="entry name" value="PAS"/>
    <property type="match status" value="2"/>
</dbReference>
<dbReference type="PANTHER" id="PTHR43065:SF46">
    <property type="entry name" value="C4-DICARBOXYLATE TRANSPORT SENSOR PROTEIN DCTB"/>
    <property type="match status" value="1"/>
</dbReference>
<dbReference type="Proteomes" id="UP000294558">
    <property type="component" value="Unassembled WGS sequence"/>
</dbReference>
<keyword evidence="3" id="KW-0808">Transferase</keyword>
<dbReference type="InterPro" id="IPR004358">
    <property type="entry name" value="Sig_transdc_His_kin-like_C"/>
</dbReference>
<dbReference type="GO" id="GO:0000160">
    <property type="term" value="P:phosphorelay signal transduction system"/>
    <property type="evidence" value="ECO:0007669"/>
    <property type="project" value="UniProtKB-KW"/>
</dbReference>
<dbReference type="Pfam" id="PF02518">
    <property type="entry name" value="HATPase_c"/>
    <property type="match status" value="1"/>
</dbReference>
<dbReference type="RefSeq" id="WP_133869790.1">
    <property type="nucleotide sequence ID" value="NZ_SOAU01000001.1"/>
</dbReference>
<dbReference type="EMBL" id="SOAU01000001">
    <property type="protein sequence ID" value="TDT17504.1"/>
    <property type="molecule type" value="Genomic_DNA"/>
</dbReference>
<keyword evidence="7" id="KW-0902">Two-component regulatory system</keyword>
<dbReference type="GO" id="GO:0005524">
    <property type="term" value="F:ATP binding"/>
    <property type="evidence" value="ECO:0007669"/>
    <property type="project" value="UniProtKB-KW"/>
</dbReference>
<evidence type="ECO:0000259" key="9">
    <source>
        <dbReference type="PROSITE" id="PS50112"/>
    </source>
</evidence>
<evidence type="ECO:0000256" key="6">
    <source>
        <dbReference type="ARBA" id="ARBA00022840"/>
    </source>
</evidence>
<keyword evidence="5" id="KW-0418">Kinase</keyword>
<dbReference type="SMART" id="SM00086">
    <property type="entry name" value="PAC"/>
    <property type="match status" value="1"/>
</dbReference>
<dbReference type="EC" id="2.7.13.3" evidence="2"/>
<feature type="domain" description="PAS" evidence="9">
    <location>
        <begin position="143"/>
        <end position="212"/>
    </location>
</feature>
<dbReference type="InterPro" id="IPR011006">
    <property type="entry name" value="CheY-like_superfamily"/>
</dbReference>
<dbReference type="InterPro" id="IPR001610">
    <property type="entry name" value="PAC"/>
</dbReference>
<comment type="caution">
    <text evidence="11">The sequence shown here is derived from an EMBL/GenBank/DDBJ whole genome shotgun (WGS) entry which is preliminary data.</text>
</comment>
<dbReference type="InterPro" id="IPR005467">
    <property type="entry name" value="His_kinase_dom"/>
</dbReference>
<dbReference type="SUPFAM" id="SSF55785">
    <property type="entry name" value="PYP-like sensor domain (PAS domain)"/>
    <property type="match status" value="2"/>
</dbReference>
<keyword evidence="4" id="KW-0547">Nucleotide-binding</keyword>
<dbReference type="Gene3D" id="3.40.50.2300">
    <property type="match status" value="1"/>
</dbReference>
<reference evidence="11 12" key="1">
    <citation type="submission" date="2019-03" db="EMBL/GenBank/DDBJ databases">
        <title>Sequencing the genomes of 1000 actinobacteria strains.</title>
        <authorList>
            <person name="Klenk H.-P."/>
        </authorList>
    </citation>
    <scope>NUCLEOTIDE SEQUENCE [LARGE SCALE GENOMIC DNA]</scope>
    <source>
        <strain evidence="11 12">DSM 18936</strain>
    </source>
</reference>
<evidence type="ECO:0000256" key="5">
    <source>
        <dbReference type="ARBA" id="ARBA00022777"/>
    </source>
</evidence>
<evidence type="ECO:0000259" key="10">
    <source>
        <dbReference type="PROSITE" id="PS50113"/>
    </source>
</evidence>
<dbReference type="Gene3D" id="3.30.565.10">
    <property type="entry name" value="Histidine kinase-like ATPase, C-terminal domain"/>
    <property type="match status" value="1"/>
</dbReference>
<dbReference type="SMART" id="SM00091">
    <property type="entry name" value="PAS"/>
    <property type="match status" value="2"/>
</dbReference>
<dbReference type="Gene3D" id="3.30.450.20">
    <property type="entry name" value="PAS domain"/>
    <property type="match status" value="2"/>
</dbReference>
<dbReference type="Pfam" id="PF08448">
    <property type="entry name" value="PAS_4"/>
    <property type="match status" value="2"/>
</dbReference>
<dbReference type="PROSITE" id="PS50112">
    <property type="entry name" value="PAS"/>
    <property type="match status" value="1"/>
</dbReference>
<dbReference type="PROSITE" id="PS50109">
    <property type="entry name" value="HIS_KIN"/>
    <property type="match status" value="1"/>
</dbReference>
<gene>
    <name evidence="11" type="ORF">BDK89_3114</name>
</gene>
<sequence length="617" mass="66911">MGLPPREMGDWEAVRPFVLDALYALPDQVWFATPDLRRILFSSKSFEDMYGIPLDELYRDPASPLALTDTDDTGEIARALVTGRTSRRPQEYEYTVYRPDGAERVLRLRTIPLLDDDGRMHMMAGVTEDVTERATAVAEAGRLNDLLTTILDSTTDAITLVDADDRIRYVNSTLRRIAGLGDGDYAGQPVDDVLPGRTELLRQLTQQVIADGRPRTLAWHQPVADRWLETTLTPADGGVLVVTEDRTEQRQAESRERKWIDVTHRAERLDALGQMAGGIAHDVGNLVRLVLSGLNEATEALQRGDDATAALADATHAAERSLAITHQLLAFSRGTAGPPHPVVLDSVITNLRPLIDRTMDSGIRVDLRLESRQAMVESDEARLEQMLLNLVTNARAALRDGGELTITTRRRPADQGAASPMLVELVVSDTGTGMPADVAQHAFEPFFTTNEVSGTGLGLSTVMATAVAAGGSARIDSTPGVGTSVIVEIPIVDDHPSERPSDLLLVDTFGPDSDATMEALEIAGYAVNRLTPSRIIGELDRNPGRYALVLLDPLLDGGAGVALLRQLRSLHPNTATVLLSGRTTHPDLAADPGVHFVRSPYGQTELLRAIRDAVGRS</sequence>
<keyword evidence="6" id="KW-0067">ATP-binding</keyword>
<dbReference type="PANTHER" id="PTHR43065">
    <property type="entry name" value="SENSOR HISTIDINE KINASE"/>
    <property type="match status" value="1"/>
</dbReference>
<evidence type="ECO:0000313" key="11">
    <source>
        <dbReference type="EMBL" id="TDT17504.1"/>
    </source>
</evidence>
<evidence type="ECO:0000259" key="8">
    <source>
        <dbReference type="PROSITE" id="PS50109"/>
    </source>
</evidence>
<dbReference type="PRINTS" id="PR00344">
    <property type="entry name" value="BCTRLSENSOR"/>
</dbReference>
<dbReference type="InterPro" id="IPR000700">
    <property type="entry name" value="PAS-assoc_C"/>
</dbReference>
<dbReference type="SMART" id="SM00387">
    <property type="entry name" value="HATPase_c"/>
    <property type="match status" value="1"/>
</dbReference>
<dbReference type="AlphaFoldDB" id="A0A4R7I2U9"/>
<proteinExistence type="predicted"/>